<reference evidence="1 2" key="1">
    <citation type="journal article" date="2025" name="Microbiol. Resour. Announc.">
        <title>Draft genome sequences for Neonectria magnoliae and Neonectria punicea, canker pathogens of Liriodendron tulipifera and Acer saccharum in West Virginia.</title>
        <authorList>
            <person name="Petronek H.M."/>
            <person name="Kasson M.T."/>
            <person name="Metheny A.M."/>
            <person name="Stauder C.M."/>
            <person name="Lovett B."/>
            <person name="Lynch S.C."/>
            <person name="Garnas J.R."/>
            <person name="Kasson L.R."/>
            <person name="Stajich J.E."/>
        </authorList>
    </citation>
    <scope>NUCLEOTIDE SEQUENCE [LARGE SCALE GENOMIC DNA]</scope>
    <source>
        <strain evidence="1 2">NRRL 64651</strain>
    </source>
</reference>
<protein>
    <submittedName>
        <fullName evidence="1">Uncharacterized protein</fullName>
    </submittedName>
</protein>
<organism evidence="1 2">
    <name type="scientific">Neonectria magnoliae</name>
    <dbReference type="NCBI Taxonomy" id="2732573"/>
    <lineage>
        <taxon>Eukaryota</taxon>
        <taxon>Fungi</taxon>
        <taxon>Dikarya</taxon>
        <taxon>Ascomycota</taxon>
        <taxon>Pezizomycotina</taxon>
        <taxon>Sordariomycetes</taxon>
        <taxon>Hypocreomycetidae</taxon>
        <taxon>Hypocreales</taxon>
        <taxon>Nectriaceae</taxon>
        <taxon>Neonectria</taxon>
    </lineage>
</organism>
<dbReference type="Proteomes" id="UP001498421">
    <property type="component" value="Unassembled WGS sequence"/>
</dbReference>
<gene>
    <name evidence="1" type="ORF">QQZ08_008217</name>
</gene>
<dbReference type="EMBL" id="JAZAVK010000084">
    <property type="protein sequence ID" value="KAK7425320.1"/>
    <property type="molecule type" value="Genomic_DNA"/>
</dbReference>
<accession>A0ABR1HVP7</accession>
<sequence length="137" mass="14817">MRLVAVDPVLKVLKQSQPGLASNIPSLSGVEPLVHCLMAATALPFVDPSTFKVQHGVCCKGCQIALEKVLITALGEPADFALRDRINSDKGFIRHFKWCAEAQTPWISSQEGTVPVEEPAATRSGGYFSRRNVTPLS</sequence>
<comment type="caution">
    <text evidence="1">The sequence shown here is derived from an EMBL/GenBank/DDBJ whole genome shotgun (WGS) entry which is preliminary data.</text>
</comment>
<evidence type="ECO:0000313" key="1">
    <source>
        <dbReference type="EMBL" id="KAK7425320.1"/>
    </source>
</evidence>
<proteinExistence type="predicted"/>
<evidence type="ECO:0000313" key="2">
    <source>
        <dbReference type="Proteomes" id="UP001498421"/>
    </source>
</evidence>
<keyword evidence="2" id="KW-1185">Reference proteome</keyword>
<name>A0ABR1HVP7_9HYPO</name>